<keyword evidence="1" id="KW-0732">Signal</keyword>
<dbReference type="AlphaFoldDB" id="A0A2W2BPA2"/>
<feature type="chain" id="PRO_5016149206" description="Sel1 repeat family protein" evidence="1">
    <location>
        <begin position="25"/>
        <end position="208"/>
    </location>
</feature>
<dbReference type="SUPFAM" id="SSF81901">
    <property type="entry name" value="HCP-like"/>
    <property type="match status" value="1"/>
</dbReference>
<evidence type="ECO:0008006" key="4">
    <source>
        <dbReference type="Google" id="ProtNLM"/>
    </source>
</evidence>
<dbReference type="Gene3D" id="1.25.40.10">
    <property type="entry name" value="Tetratricopeptide repeat domain"/>
    <property type="match status" value="1"/>
</dbReference>
<organism evidence="2 3">
    <name type="scientific">Aestuariivirga litoralis</name>
    <dbReference type="NCBI Taxonomy" id="2650924"/>
    <lineage>
        <taxon>Bacteria</taxon>
        <taxon>Pseudomonadati</taxon>
        <taxon>Pseudomonadota</taxon>
        <taxon>Alphaproteobacteria</taxon>
        <taxon>Hyphomicrobiales</taxon>
        <taxon>Aestuariivirgaceae</taxon>
        <taxon>Aestuariivirga</taxon>
    </lineage>
</organism>
<protein>
    <recommendedName>
        <fullName evidence="4">Sel1 repeat family protein</fullName>
    </recommendedName>
</protein>
<dbReference type="Pfam" id="PF08238">
    <property type="entry name" value="Sel1"/>
    <property type="match status" value="3"/>
</dbReference>
<dbReference type="EMBL" id="QKVK01000002">
    <property type="protein sequence ID" value="PZF77999.1"/>
    <property type="molecule type" value="Genomic_DNA"/>
</dbReference>
<dbReference type="PANTHER" id="PTHR11102:SF160">
    <property type="entry name" value="ERAD-ASSOCIATED E3 UBIQUITIN-PROTEIN LIGASE COMPONENT HRD3"/>
    <property type="match status" value="1"/>
</dbReference>
<gene>
    <name evidence="2" type="ORF">DK847_06125</name>
</gene>
<dbReference type="InterPro" id="IPR011990">
    <property type="entry name" value="TPR-like_helical_dom_sf"/>
</dbReference>
<dbReference type="RefSeq" id="WP_111196880.1">
    <property type="nucleotide sequence ID" value="NZ_QKVK01000002.1"/>
</dbReference>
<comment type="caution">
    <text evidence="2">The sequence shown here is derived from an EMBL/GenBank/DDBJ whole genome shotgun (WGS) entry which is preliminary data.</text>
</comment>
<feature type="signal peptide" evidence="1">
    <location>
        <begin position="1"/>
        <end position="24"/>
    </location>
</feature>
<accession>A0A2W2BPA2</accession>
<sequence length="208" mass="22854">MTFDLRAGALALAIMAAASGTAWADAYQDGMTAFQSEDYGKALSLLLPYAKDGNAEAAYLIGEMYGPRSWGQKGENRNGVEQDNKQAIYWWGEAAKKGNVDAQLKLGWWLMKGQDVVKQDQAAGMNWLLMAANQGEPQAQYEVGLAYWKGRGVKPDPIAAYMWLDLCANEPGFDNAANYIEQIAKGMTPDQVKQAKLMVQAFAPKMQK</sequence>
<evidence type="ECO:0000313" key="2">
    <source>
        <dbReference type="EMBL" id="PZF77999.1"/>
    </source>
</evidence>
<dbReference type="Proteomes" id="UP000248795">
    <property type="component" value="Unassembled WGS sequence"/>
</dbReference>
<dbReference type="SMART" id="SM00671">
    <property type="entry name" value="SEL1"/>
    <property type="match status" value="3"/>
</dbReference>
<name>A0A2W2BPA2_9HYPH</name>
<keyword evidence="3" id="KW-1185">Reference proteome</keyword>
<dbReference type="InterPro" id="IPR006597">
    <property type="entry name" value="Sel1-like"/>
</dbReference>
<reference evidence="3" key="1">
    <citation type="submission" date="2018-06" db="EMBL/GenBank/DDBJ databases">
        <title>Aestuariibacter litoralis strain KCTC 52945T.</title>
        <authorList>
            <person name="Li X."/>
            <person name="Salam N."/>
            <person name="Li J.-L."/>
            <person name="Chen Y.-M."/>
            <person name="Yang Z.-W."/>
            <person name="Zhang L.-Y."/>
            <person name="Han M.-X."/>
            <person name="Xiao M."/>
            <person name="Li W.-J."/>
        </authorList>
    </citation>
    <scope>NUCLEOTIDE SEQUENCE [LARGE SCALE GENOMIC DNA]</scope>
    <source>
        <strain evidence="3">KCTC 52945</strain>
    </source>
</reference>
<proteinExistence type="predicted"/>
<dbReference type="InterPro" id="IPR050767">
    <property type="entry name" value="Sel1_AlgK"/>
</dbReference>
<dbReference type="PANTHER" id="PTHR11102">
    <property type="entry name" value="SEL-1-LIKE PROTEIN"/>
    <property type="match status" value="1"/>
</dbReference>
<evidence type="ECO:0000313" key="3">
    <source>
        <dbReference type="Proteomes" id="UP000248795"/>
    </source>
</evidence>
<evidence type="ECO:0000256" key="1">
    <source>
        <dbReference type="SAM" id="SignalP"/>
    </source>
</evidence>